<dbReference type="Proteomes" id="UP000887577">
    <property type="component" value="Unplaced"/>
</dbReference>
<reference evidence="2" key="1">
    <citation type="submission" date="2022-11" db="UniProtKB">
        <authorList>
            <consortium name="WormBaseParasite"/>
        </authorList>
    </citation>
    <scope>IDENTIFICATION</scope>
</reference>
<evidence type="ECO:0000313" key="1">
    <source>
        <dbReference type="Proteomes" id="UP000887577"/>
    </source>
</evidence>
<accession>A0A914Y5S6</accession>
<dbReference type="AlphaFoldDB" id="A0A914Y5S6"/>
<organism evidence="1 2">
    <name type="scientific">Panagrolaimus superbus</name>
    <dbReference type="NCBI Taxonomy" id="310955"/>
    <lineage>
        <taxon>Eukaryota</taxon>
        <taxon>Metazoa</taxon>
        <taxon>Ecdysozoa</taxon>
        <taxon>Nematoda</taxon>
        <taxon>Chromadorea</taxon>
        <taxon>Rhabditida</taxon>
        <taxon>Tylenchina</taxon>
        <taxon>Panagrolaimomorpha</taxon>
        <taxon>Panagrolaimoidea</taxon>
        <taxon>Panagrolaimidae</taxon>
        <taxon>Panagrolaimus</taxon>
    </lineage>
</organism>
<sequence>MDISIAVIHLKNSSTFNLKNICSPDKFDILLINGNQNGKIIKNLPKRRIKCQEDISGEAIKVAKELYGTSSIACHRAIPIPIHLDPNAYDFPTTSSTSISTASTSSLSYSTLFCIPMLDNDLKRIKLPKNFEYENLSNLLNDALNMSWKMETETRHFIERIDK</sequence>
<evidence type="ECO:0000313" key="2">
    <source>
        <dbReference type="WBParaSite" id="PSU_v2.g14795.t1"/>
    </source>
</evidence>
<keyword evidence="1" id="KW-1185">Reference proteome</keyword>
<dbReference type="WBParaSite" id="PSU_v2.g14795.t1">
    <property type="protein sequence ID" value="PSU_v2.g14795.t1"/>
    <property type="gene ID" value="PSU_v2.g14795"/>
</dbReference>
<proteinExistence type="predicted"/>
<protein>
    <submittedName>
        <fullName evidence="2">Uncharacterized protein</fullName>
    </submittedName>
</protein>
<name>A0A914Y5S6_9BILA</name>